<dbReference type="KEGG" id="msp:Mspyr1_52910"/>
<reference evidence="2 3" key="1">
    <citation type="journal article" date="2011" name="Stand. Genomic Sci.">
        <title>Complete genome sequence of Mycobacterium sp. strain (Spyr1) and reclassification to Mycobacterium gilvum Spyr1.</title>
        <authorList>
            <person name="Kallimanis A."/>
            <person name="Karabika E."/>
            <person name="Mavromatis K."/>
            <person name="Lapidus A."/>
            <person name="Labutti K.M."/>
            <person name="Liolios K."/>
            <person name="Ivanova N."/>
            <person name="Goodwin L."/>
            <person name="Woyke T."/>
            <person name="Velentzas A.D."/>
            <person name="Perisynakis A."/>
            <person name="Ouzounis C.C."/>
            <person name="Kyrpides N.C."/>
            <person name="Koukkou A.I."/>
            <person name="Drainas C."/>
        </authorList>
    </citation>
    <scope>NUCLEOTIDE SEQUENCE [LARGE SCALE GENOMIC DNA]</scope>
    <source>
        <strain evidence="3">DSM 45189 / LMG 24558 / Spyr1</strain>
    </source>
</reference>
<gene>
    <name evidence="2" type="ordered locus">Mspyr1_52910</name>
</gene>
<dbReference type="HOGENOM" id="CLU_1748558_0_0_11"/>
<feature type="region of interest" description="Disordered" evidence="1">
    <location>
        <begin position="1"/>
        <end position="20"/>
    </location>
</feature>
<dbReference type="AlphaFoldDB" id="E6TAW4"/>
<organism evidence="2 3">
    <name type="scientific">Mycolicibacterium gilvum (strain DSM 45189 / LMG 24558 / Spyr1)</name>
    <name type="common">Mycobacterium gilvum</name>
    <dbReference type="NCBI Taxonomy" id="278137"/>
    <lineage>
        <taxon>Bacteria</taxon>
        <taxon>Bacillati</taxon>
        <taxon>Actinomycetota</taxon>
        <taxon>Actinomycetes</taxon>
        <taxon>Mycobacteriales</taxon>
        <taxon>Mycobacteriaceae</taxon>
        <taxon>Mycolicibacterium</taxon>
    </lineage>
</organism>
<sequence>MTGHDLSRGMPRPAQFAPDDAGAHADALERILRRIPQRWGREISHGPGWYPIVVACHEQLVAIDPDYVVHQVKQKYGTLNYYCTSDAELTPEQWEAFDAITDQAARVSAVTCELCGEPGEMCERREWFKTLCVPCGEPLGYLSVARKGGAVEQH</sequence>
<proteinExistence type="predicted"/>
<protein>
    <submittedName>
        <fullName evidence="2">Uncharacterized protein</fullName>
    </submittedName>
</protein>
<keyword evidence="3" id="KW-1185">Reference proteome</keyword>
<evidence type="ECO:0000313" key="3">
    <source>
        <dbReference type="Proteomes" id="UP000008916"/>
    </source>
</evidence>
<evidence type="ECO:0000313" key="2">
    <source>
        <dbReference type="EMBL" id="ADU01816.1"/>
    </source>
</evidence>
<name>E6TAW4_MYCSR</name>
<accession>E6TAW4</accession>
<dbReference type="Proteomes" id="UP000008916">
    <property type="component" value="Chromosome"/>
</dbReference>
<dbReference type="EMBL" id="CP002385">
    <property type="protein sequence ID" value="ADU01816.1"/>
    <property type="molecule type" value="Genomic_DNA"/>
</dbReference>
<dbReference type="RefSeq" id="WP_013473270.1">
    <property type="nucleotide sequence ID" value="NC_014814.1"/>
</dbReference>
<evidence type="ECO:0000256" key="1">
    <source>
        <dbReference type="SAM" id="MobiDB-lite"/>
    </source>
</evidence>